<feature type="chain" id="PRO_5040389725" evidence="1">
    <location>
        <begin position="26"/>
        <end position="118"/>
    </location>
</feature>
<dbReference type="AlphaFoldDB" id="A0A9P7SVH4"/>
<sequence>MRIAQTLGTLCWAVMTVTIPASASASPNASWSTGSSSSVVSAPLATGSCHGFSSTSNPYASGCVNSTFPVTTTATVPTNLINATTSHTTGVTGGAIPQQMQASMAGLLGFCIMGLVML</sequence>
<evidence type="ECO:0000313" key="2">
    <source>
        <dbReference type="EMBL" id="KAG5981016.1"/>
    </source>
</evidence>
<reference evidence="2" key="1">
    <citation type="journal article" date="2020" name="bioRxiv">
        <title>Whole genome comparisons of ergot fungi reveals the divergence and evolution of species within the genus Claviceps are the result of varying mechanisms driving genome evolution and host range expansion.</title>
        <authorList>
            <person name="Wyka S.A."/>
            <person name="Mondo S.J."/>
            <person name="Liu M."/>
            <person name="Dettman J."/>
            <person name="Nalam V."/>
            <person name="Broders K.D."/>
        </authorList>
    </citation>
    <scope>NUCLEOTIDE SEQUENCE</scope>
    <source>
        <strain evidence="2">CCC 602</strain>
    </source>
</reference>
<dbReference type="EMBL" id="SRPW01004671">
    <property type="protein sequence ID" value="KAG5981016.1"/>
    <property type="molecule type" value="Genomic_DNA"/>
</dbReference>
<keyword evidence="1" id="KW-0732">Signal</keyword>
<evidence type="ECO:0000313" key="3">
    <source>
        <dbReference type="Proteomes" id="UP000748025"/>
    </source>
</evidence>
<comment type="caution">
    <text evidence="2">The sequence shown here is derived from an EMBL/GenBank/DDBJ whole genome shotgun (WGS) entry which is preliminary data.</text>
</comment>
<protein>
    <submittedName>
        <fullName evidence="2">Uncharacterized protein</fullName>
    </submittedName>
</protein>
<organism evidence="2 3">
    <name type="scientific">Claviceps pusilla</name>
    <dbReference type="NCBI Taxonomy" id="123648"/>
    <lineage>
        <taxon>Eukaryota</taxon>
        <taxon>Fungi</taxon>
        <taxon>Dikarya</taxon>
        <taxon>Ascomycota</taxon>
        <taxon>Pezizomycotina</taxon>
        <taxon>Sordariomycetes</taxon>
        <taxon>Hypocreomycetidae</taxon>
        <taxon>Hypocreales</taxon>
        <taxon>Clavicipitaceae</taxon>
        <taxon>Claviceps</taxon>
    </lineage>
</organism>
<keyword evidence="3" id="KW-1185">Reference proteome</keyword>
<accession>A0A9P7SVH4</accession>
<proteinExistence type="predicted"/>
<dbReference type="Proteomes" id="UP000748025">
    <property type="component" value="Unassembled WGS sequence"/>
</dbReference>
<name>A0A9P7SVH4_9HYPO</name>
<evidence type="ECO:0000256" key="1">
    <source>
        <dbReference type="SAM" id="SignalP"/>
    </source>
</evidence>
<dbReference type="OrthoDB" id="4906367at2759"/>
<feature type="signal peptide" evidence="1">
    <location>
        <begin position="1"/>
        <end position="25"/>
    </location>
</feature>
<gene>
    <name evidence="2" type="ORF">E4U43_006666</name>
</gene>